<gene>
    <name evidence="1" type="ORF">B0A70_03030</name>
    <name evidence="2" type="ORF">SAMN05421796_102347</name>
</gene>
<dbReference type="Proteomes" id="UP000238314">
    <property type="component" value="Unassembled WGS sequence"/>
</dbReference>
<dbReference type="OrthoDB" id="5431540at2"/>
<name>A0A1N7LII6_9FLAO</name>
<dbReference type="Proteomes" id="UP000186246">
    <property type="component" value="Unassembled WGS sequence"/>
</dbReference>
<dbReference type="EMBL" id="MUGO01000002">
    <property type="protein sequence ID" value="PQA97648.1"/>
    <property type="molecule type" value="Genomic_DNA"/>
</dbReference>
<dbReference type="EMBL" id="FTOJ01000002">
    <property type="protein sequence ID" value="SIS73594.1"/>
    <property type="molecule type" value="Genomic_DNA"/>
</dbReference>
<keyword evidence="4" id="KW-1185">Reference proteome</keyword>
<protein>
    <recommendedName>
        <fullName evidence="5">DUF922 domain-containing protein</fullName>
    </recommendedName>
</protein>
<dbReference type="RefSeq" id="WP_076450714.1">
    <property type="nucleotide sequence ID" value="NZ_FTOJ01000002.1"/>
</dbReference>
<evidence type="ECO:0000313" key="2">
    <source>
        <dbReference type="EMBL" id="SIS73594.1"/>
    </source>
</evidence>
<evidence type="ECO:0000313" key="4">
    <source>
        <dbReference type="Proteomes" id="UP000238314"/>
    </source>
</evidence>
<sequence length="180" mass="21111">MKYRISVGFIFFVFILISAQKIGWSENRKLIWSDFKAKDNLGKDIGVVAFANVGMGYSAETTTNPKAPVSIKVSVFFDPEKSWKVDYIKGDRVLVHEQKHFDVAEIFGRKLRKLIIENIKNSLDYQKKFIPIYKDNLAEYKSFQKKYDTETNHGLNEEKQLEYNLVIAEELRKLNKYREN</sequence>
<reference evidence="3" key="3">
    <citation type="submission" date="2017-01" db="EMBL/GenBank/DDBJ databases">
        <authorList>
            <person name="Varghese N."/>
            <person name="Submissions S."/>
        </authorList>
    </citation>
    <scope>NUCLEOTIDE SEQUENCE [LARGE SCALE GENOMIC DNA]</scope>
    <source>
        <strain evidence="3">DSM 21068</strain>
    </source>
</reference>
<evidence type="ECO:0000313" key="3">
    <source>
        <dbReference type="Proteomes" id="UP000186246"/>
    </source>
</evidence>
<reference evidence="2" key="2">
    <citation type="submission" date="2017-01" db="EMBL/GenBank/DDBJ databases">
        <authorList>
            <person name="Mah S.A."/>
            <person name="Swanson W.J."/>
            <person name="Moy G.W."/>
            <person name="Vacquier V.D."/>
        </authorList>
    </citation>
    <scope>NUCLEOTIDE SEQUENCE [LARGE SCALE GENOMIC DNA]</scope>
    <source>
        <strain evidence="2">DSM 21068</strain>
    </source>
</reference>
<organism evidence="2 3">
    <name type="scientific">Chryseobacterium piscicola</name>
    <dbReference type="NCBI Taxonomy" id="551459"/>
    <lineage>
        <taxon>Bacteria</taxon>
        <taxon>Pseudomonadati</taxon>
        <taxon>Bacteroidota</taxon>
        <taxon>Flavobacteriia</taxon>
        <taxon>Flavobacteriales</taxon>
        <taxon>Weeksellaceae</taxon>
        <taxon>Chryseobacterium group</taxon>
        <taxon>Chryseobacterium</taxon>
    </lineage>
</organism>
<dbReference type="AlphaFoldDB" id="A0A1N7LII6"/>
<reference evidence="1 4" key="1">
    <citation type="submission" date="2016-11" db="EMBL/GenBank/DDBJ databases">
        <title>Whole genomes of Flavobacteriaceae.</title>
        <authorList>
            <person name="Stine C."/>
            <person name="Li C."/>
            <person name="Tadesse D."/>
        </authorList>
    </citation>
    <scope>NUCLEOTIDE SEQUENCE [LARGE SCALE GENOMIC DNA]</scope>
    <source>
        <strain evidence="1 4">DSM 21068</strain>
    </source>
</reference>
<evidence type="ECO:0008006" key="5">
    <source>
        <dbReference type="Google" id="ProtNLM"/>
    </source>
</evidence>
<accession>A0A1N7LII6</accession>
<dbReference type="STRING" id="551459.SAMN05421796_102347"/>
<proteinExistence type="predicted"/>
<evidence type="ECO:0000313" key="1">
    <source>
        <dbReference type="EMBL" id="PQA97648.1"/>
    </source>
</evidence>